<proteinExistence type="predicted"/>
<keyword evidence="2" id="KW-1185">Reference proteome</keyword>
<accession>A0A975BTW5</accession>
<name>A0A975BTW5_9BACT</name>
<evidence type="ECO:0000313" key="2">
    <source>
        <dbReference type="Proteomes" id="UP000663722"/>
    </source>
</evidence>
<reference evidence="1" key="1">
    <citation type="journal article" date="2021" name="Microb. Physiol.">
        <title>Proteogenomic Insights into the Physiology of Marine, Sulfate-Reducing, Filamentous Desulfonema limicola and Desulfonema magnum.</title>
        <authorList>
            <person name="Schnaars V."/>
            <person name="Wohlbrand L."/>
            <person name="Scheve S."/>
            <person name="Hinrichs C."/>
            <person name="Reinhardt R."/>
            <person name="Rabus R."/>
        </authorList>
    </citation>
    <scope>NUCLEOTIDE SEQUENCE</scope>
    <source>
        <strain evidence="1">4be13</strain>
    </source>
</reference>
<dbReference type="KEGG" id="dmm:dnm_075920"/>
<evidence type="ECO:0000313" key="1">
    <source>
        <dbReference type="EMBL" id="QTA91523.1"/>
    </source>
</evidence>
<dbReference type="Proteomes" id="UP000663722">
    <property type="component" value="Chromosome"/>
</dbReference>
<protein>
    <submittedName>
        <fullName evidence="1">Uncharacterized protein</fullName>
    </submittedName>
</protein>
<dbReference type="AlphaFoldDB" id="A0A975BTW5"/>
<organism evidence="1 2">
    <name type="scientific">Desulfonema magnum</name>
    <dbReference type="NCBI Taxonomy" id="45655"/>
    <lineage>
        <taxon>Bacteria</taxon>
        <taxon>Pseudomonadati</taxon>
        <taxon>Thermodesulfobacteriota</taxon>
        <taxon>Desulfobacteria</taxon>
        <taxon>Desulfobacterales</taxon>
        <taxon>Desulfococcaceae</taxon>
        <taxon>Desulfonema</taxon>
    </lineage>
</organism>
<gene>
    <name evidence="1" type="ORF">dnm_075920</name>
</gene>
<dbReference type="EMBL" id="CP061800">
    <property type="protein sequence ID" value="QTA91523.1"/>
    <property type="molecule type" value="Genomic_DNA"/>
</dbReference>
<sequence>MSSPYEEKVSHLPDHRMLCHNFIFLCLLIRLKSRVFYLKIFS</sequence>